<dbReference type="GO" id="GO:0003677">
    <property type="term" value="F:DNA binding"/>
    <property type="evidence" value="ECO:0007669"/>
    <property type="project" value="InterPro"/>
</dbReference>
<name>A0A9E9C326_9CYAN</name>
<dbReference type="AlphaFoldDB" id="A0A9E9C326"/>
<keyword evidence="3 5" id="KW-0269">Exonuclease</keyword>
<evidence type="ECO:0000256" key="3">
    <source>
        <dbReference type="ARBA" id="ARBA00022839"/>
    </source>
</evidence>
<dbReference type="GO" id="GO:0006260">
    <property type="term" value="P:DNA replication"/>
    <property type="evidence" value="ECO:0007669"/>
    <property type="project" value="InterPro"/>
</dbReference>
<dbReference type="PANTHER" id="PTHR30231:SF4">
    <property type="entry name" value="PROTEIN NEN2"/>
    <property type="match status" value="1"/>
</dbReference>
<dbReference type="KEGG" id="tsin:OXH18_15145"/>
<sequence>MLSTQLLTHYRQLSQQPFTVVDVETTGRYPSHDRVIELSVLRATLVDGILQQQTDLVNPQMRIPSNIIQFTGITQKMVEYVPAAAEIFPSYWPLLNAGVLTAHNLEFDYPFLQAEYDRLGTVFNRPESQQLCTVQLSRLMLPDLPSRRLPKLVKHFRFNVDTSHRAEADALACWLLLERLLTEILNESDEVLLARFAKQWMPLKYAAKLLGCSPQEGQIRLNMAGISSRFVGRGKMGTFMYRRGEVEQVFYEQLGNAQLTSF</sequence>
<dbReference type="NCBIfam" id="TIGR00573">
    <property type="entry name" value="dnaq"/>
    <property type="match status" value="1"/>
</dbReference>
<keyword evidence="2" id="KW-0378">Hydrolase</keyword>
<dbReference type="InterPro" id="IPR012337">
    <property type="entry name" value="RNaseH-like_sf"/>
</dbReference>
<dbReference type="GO" id="GO:0008408">
    <property type="term" value="F:3'-5' exonuclease activity"/>
    <property type="evidence" value="ECO:0007669"/>
    <property type="project" value="TreeGrafter"/>
</dbReference>
<protein>
    <submittedName>
        <fullName evidence="5">3'-5' exonuclease</fullName>
    </submittedName>
</protein>
<evidence type="ECO:0000313" key="6">
    <source>
        <dbReference type="Proteomes" id="UP001163152"/>
    </source>
</evidence>
<accession>A0A9E9C326</accession>
<dbReference type="SUPFAM" id="SSF53098">
    <property type="entry name" value="Ribonuclease H-like"/>
    <property type="match status" value="1"/>
</dbReference>
<dbReference type="GO" id="GO:0003887">
    <property type="term" value="F:DNA-directed DNA polymerase activity"/>
    <property type="evidence" value="ECO:0007669"/>
    <property type="project" value="InterPro"/>
</dbReference>
<dbReference type="CDD" id="cd06127">
    <property type="entry name" value="DEDDh"/>
    <property type="match status" value="1"/>
</dbReference>
<dbReference type="SMART" id="SM00479">
    <property type="entry name" value="EXOIII"/>
    <property type="match status" value="1"/>
</dbReference>
<dbReference type="FunFam" id="3.30.420.10:FF:000045">
    <property type="entry name" value="3'-5' exonuclease DinG"/>
    <property type="match status" value="1"/>
</dbReference>
<dbReference type="InterPro" id="IPR013520">
    <property type="entry name" value="Ribonucl_H"/>
</dbReference>
<dbReference type="Gene3D" id="3.30.420.10">
    <property type="entry name" value="Ribonuclease H-like superfamily/Ribonuclease H"/>
    <property type="match status" value="1"/>
</dbReference>
<dbReference type="InterPro" id="IPR006054">
    <property type="entry name" value="DnaQ"/>
</dbReference>
<organism evidence="5 6">
    <name type="scientific">Thermocoleostomius sinensis A174</name>
    <dbReference type="NCBI Taxonomy" id="2016057"/>
    <lineage>
        <taxon>Bacteria</taxon>
        <taxon>Bacillati</taxon>
        <taxon>Cyanobacteriota</taxon>
        <taxon>Cyanophyceae</taxon>
        <taxon>Oculatellales</taxon>
        <taxon>Oculatellaceae</taxon>
        <taxon>Thermocoleostomius</taxon>
    </lineage>
</organism>
<gene>
    <name evidence="5" type="ORF">OXH18_15145</name>
</gene>
<dbReference type="Pfam" id="PF00929">
    <property type="entry name" value="RNase_T"/>
    <property type="match status" value="1"/>
</dbReference>
<dbReference type="RefSeq" id="WP_268607937.1">
    <property type="nucleotide sequence ID" value="NZ_CP113797.1"/>
</dbReference>
<dbReference type="PANTHER" id="PTHR30231">
    <property type="entry name" value="DNA POLYMERASE III SUBUNIT EPSILON"/>
    <property type="match status" value="1"/>
</dbReference>
<keyword evidence="6" id="KW-1185">Reference proteome</keyword>
<feature type="domain" description="Exonuclease" evidence="4">
    <location>
        <begin position="17"/>
        <end position="186"/>
    </location>
</feature>
<evidence type="ECO:0000256" key="2">
    <source>
        <dbReference type="ARBA" id="ARBA00022801"/>
    </source>
</evidence>
<proteinExistence type="predicted"/>
<evidence type="ECO:0000313" key="5">
    <source>
        <dbReference type="EMBL" id="WAL58516.1"/>
    </source>
</evidence>
<dbReference type="Proteomes" id="UP001163152">
    <property type="component" value="Chromosome"/>
</dbReference>
<keyword evidence="1" id="KW-0540">Nuclease</keyword>
<evidence type="ECO:0000259" key="4">
    <source>
        <dbReference type="SMART" id="SM00479"/>
    </source>
</evidence>
<reference evidence="5" key="1">
    <citation type="submission" date="2022-12" db="EMBL/GenBank/DDBJ databases">
        <title>Polyphasic identification of a Novel Hot-Spring Cyanobacterium Ocullathermofonsia sinensis gen nov. sp. nov. and Genomic Insights on its Adaptations to the Thermal Habitat.</title>
        <authorList>
            <person name="Daroch M."/>
            <person name="Tang J."/>
            <person name="Jiang Y."/>
        </authorList>
    </citation>
    <scope>NUCLEOTIDE SEQUENCE</scope>
    <source>
        <strain evidence="5">PKUAC-SCTA174</strain>
    </source>
</reference>
<dbReference type="EMBL" id="CP113797">
    <property type="protein sequence ID" value="WAL58516.1"/>
    <property type="molecule type" value="Genomic_DNA"/>
</dbReference>
<evidence type="ECO:0000256" key="1">
    <source>
        <dbReference type="ARBA" id="ARBA00022722"/>
    </source>
</evidence>
<dbReference type="InterPro" id="IPR036397">
    <property type="entry name" value="RNaseH_sf"/>
</dbReference>